<reference evidence="1 2" key="1">
    <citation type="submission" date="2019-02" db="EMBL/GenBank/DDBJ databases">
        <title>WGS of Pseudoxanthomonas species novum from clinical isolates.</title>
        <authorList>
            <person name="Bernier A.-M."/>
            <person name="Bernard K."/>
            <person name="Vachon A."/>
        </authorList>
    </citation>
    <scope>NUCLEOTIDE SEQUENCE [LARGE SCALE GENOMIC DNA]</scope>
    <source>
        <strain evidence="1 2">NML140781</strain>
    </source>
</reference>
<dbReference type="AlphaFoldDB" id="A0A4Q8LYQ4"/>
<sequence length="785" mass="86545">MDRRDFLRHGVAATAAAGLLPAAAGLTAEQAGVAPAVAPPPRLRPAGSVELAGLTALTAFTHRGQAWTVHEDLRTPQGVLVLACATGVLELGKRTEAVWGSSDTPYFGMPLAELAMAEADLLADRLLRQGDPSEAEVRDVAPPPASRLDPKDYNGRLPWTTFVGTVQGKDTMPIYPDGRSRTYRAIQYFPELADADKVAHRSEGLLGGWMPAVHKVIPAGEGRWYDLLVFADVNARDAFVVQTWHRAVLVEQGKAVRTVYGYSYPDYPPRRGAASAQDFYRGMIDFAAAWQAQLAQTSTLALPDASWPDLARFAFARELIVRPGGVFPKYGAVDRDYVGNEYDGFQDTFTSSLYANLEWGRFDQARAVLDNYLSDYTQPDGLVNMRGPETGQFGLTLSLLARYLRYTGDVALLRQYQGKIEATAQLLVELHDASLQLPRDDRGHGLIHGWSESDACLYPDPSLWWKPYFGNSALAIRGWEDIAAVWTTIAGAPGRSSQWRQRARQLRQRLLESIRADIRTDLKPAYVGPLPGTRETFRQAMSQEDPSKSEQLWSHRAYAELLQADVLPDALAHLVIDCLRGHGGTTLGIVSNIWKPTPEGRDILGFISYGYAQQLLRLDRIEEYLLFLYAHRYQAHTRGSWTAGEVAGITGGMPLFCMPAQMTVPLLLRWMLVFDQDQDLYLARALPRDWLATGKPILIEDAPTPWGRVGVSMQAQPEQGLIRAEVSLPAAKPRAVWLTLRAPAGKTLREVSIAGVPAALSGPYRDRVALPFSASGKVSIEARYA</sequence>
<name>A0A4Q8LYQ4_9GAMM</name>
<dbReference type="Proteomes" id="UP000292087">
    <property type="component" value="Unassembled WGS sequence"/>
</dbReference>
<dbReference type="InterPro" id="IPR008928">
    <property type="entry name" value="6-hairpin_glycosidase_sf"/>
</dbReference>
<dbReference type="SUPFAM" id="SSF48208">
    <property type="entry name" value="Six-hairpin glycosidases"/>
    <property type="match status" value="1"/>
</dbReference>
<dbReference type="GO" id="GO:0005975">
    <property type="term" value="P:carbohydrate metabolic process"/>
    <property type="evidence" value="ECO:0007669"/>
    <property type="project" value="InterPro"/>
</dbReference>
<accession>A0A4Q8LYQ4</accession>
<dbReference type="InterPro" id="IPR006311">
    <property type="entry name" value="TAT_signal"/>
</dbReference>
<dbReference type="InterPro" id="IPR012341">
    <property type="entry name" value="6hp_glycosidase-like_sf"/>
</dbReference>
<gene>
    <name evidence="1" type="ORF">EA656_02680</name>
</gene>
<dbReference type="RefSeq" id="WP_130522556.1">
    <property type="nucleotide sequence ID" value="NZ_SHLZ01000001.1"/>
</dbReference>
<organism evidence="1 2">
    <name type="scientific">Pseudoxanthomonas winnipegensis</name>
    <dbReference type="NCBI Taxonomy" id="2480810"/>
    <lineage>
        <taxon>Bacteria</taxon>
        <taxon>Pseudomonadati</taxon>
        <taxon>Pseudomonadota</taxon>
        <taxon>Gammaproteobacteria</taxon>
        <taxon>Lysobacterales</taxon>
        <taxon>Lysobacteraceae</taxon>
        <taxon>Pseudoxanthomonas</taxon>
    </lineage>
</organism>
<dbReference type="PROSITE" id="PS51318">
    <property type="entry name" value="TAT"/>
    <property type="match status" value="1"/>
</dbReference>
<dbReference type="Gene3D" id="1.50.10.10">
    <property type="match status" value="1"/>
</dbReference>
<evidence type="ECO:0000313" key="1">
    <source>
        <dbReference type="EMBL" id="TAA37586.1"/>
    </source>
</evidence>
<proteinExistence type="predicted"/>
<evidence type="ECO:0000313" key="2">
    <source>
        <dbReference type="Proteomes" id="UP000292087"/>
    </source>
</evidence>
<comment type="caution">
    <text evidence="1">The sequence shown here is derived from an EMBL/GenBank/DDBJ whole genome shotgun (WGS) entry which is preliminary data.</text>
</comment>
<protein>
    <submittedName>
        <fullName evidence="1">Tat pathway signal protein</fullName>
    </submittedName>
</protein>
<dbReference type="EMBL" id="SHMF01000001">
    <property type="protein sequence ID" value="TAA37586.1"/>
    <property type="molecule type" value="Genomic_DNA"/>
</dbReference>